<feature type="region of interest" description="Disordered" evidence="1">
    <location>
        <begin position="582"/>
        <end position="778"/>
    </location>
</feature>
<feature type="domain" description="EF-hand" evidence="4">
    <location>
        <begin position="161"/>
        <end position="196"/>
    </location>
</feature>
<dbReference type="Pfam" id="PF12763">
    <property type="entry name" value="EH"/>
    <property type="match status" value="3"/>
</dbReference>
<feature type="compositionally biased region" description="Pro residues" evidence="1">
    <location>
        <begin position="393"/>
        <end position="408"/>
    </location>
</feature>
<dbReference type="Gene3D" id="1.10.238.10">
    <property type="entry name" value="EF-hand"/>
    <property type="match status" value="3"/>
</dbReference>
<feature type="domain" description="EF-hand" evidence="4">
    <location>
        <begin position="323"/>
        <end position="358"/>
    </location>
</feature>
<protein>
    <recommendedName>
        <fullName evidence="7">EF-hand</fullName>
    </recommendedName>
</protein>
<feature type="compositionally biased region" description="Basic and acidic residues" evidence="1">
    <location>
        <begin position="588"/>
        <end position="603"/>
    </location>
</feature>
<keyword evidence="6" id="KW-1185">Reference proteome</keyword>
<feature type="region of interest" description="Disordered" evidence="1">
    <location>
        <begin position="822"/>
        <end position="893"/>
    </location>
</feature>
<evidence type="ECO:0000313" key="6">
    <source>
        <dbReference type="Proteomes" id="UP000242146"/>
    </source>
</evidence>
<dbReference type="STRING" id="101127.A0A1X2G4Q8"/>
<name>A0A1X2G4Q8_9FUNG</name>
<dbReference type="OrthoDB" id="524326at2759"/>
<evidence type="ECO:0000259" key="2">
    <source>
        <dbReference type="PROSITE" id="PS50030"/>
    </source>
</evidence>
<dbReference type="InterPro" id="IPR015940">
    <property type="entry name" value="UBA"/>
</dbReference>
<dbReference type="InterPro" id="IPR009060">
    <property type="entry name" value="UBA-like_sf"/>
</dbReference>
<dbReference type="PANTHER" id="PTHR11216:SF170">
    <property type="entry name" value="DYNAMIN ASSOCIATED PROTEIN 160, ISOFORM D"/>
    <property type="match status" value="1"/>
</dbReference>
<dbReference type="SUPFAM" id="SSF47473">
    <property type="entry name" value="EF-hand"/>
    <property type="match status" value="3"/>
</dbReference>
<dbReference type="EMBL" id="MCGT01000045">
    <property type="protein sequence ID" value="ORX44930.1"/>
    <property type="molecule type" value="Genomic_DNA"/>
</dbReference>
<feature type="region of interest" description="Disordered" evidence="1">
    <location>
        <begin position="393"/>
        <end position="413"/>
    </location>
</feature>
<accession>A0A1X2G4Q8</accession>
<dbReference type="SMART" id="SM00165">
    <property type="entry name" value="UBA"/>
    <property type="match status" value="1"/>
</dbReference>
<feature type="compositionally biased region" description="Low complexity" evidence="1">
    <location>
        <begin position="645"/>
        <end position="668"/>
    </location>
</feature>
<evidence type="ECO:0008006" key="7">
    <source>
        <dbReference type="Google" id="ProtNLM"/>
    </source>
</evidence>
<dbReference type="Pfam" id="PF00627">
    <property type="entry name" value="UBA"/>
    <property type="match status" value="1"/>
</dbReference>
<comment type="caution">
    <text evidence="5">The sequence shown here is derived from an EMBL/GenBank/DDBJ whole genome shotgun (WGS) entry which is preliminary data.</text>
</comment>
<dbReference type="GO" id="GO:0005737">
    <property type="term" value="C:cytoplasm"/>
    <property type="evidence" value="ECO:0007669"/>
    <property type="project" value="TreeGrafter"/>
</dbReference>
<dbReference type="CDD" id="cd00052">
    <property type="entry name" value="EH"/>
    <property type="match status" value="3"/>
</dbReference>
<evidence type="ECO:0000313" key="5">
    <source>
        <dbReference type="EMBL" id="ORX44930.1"/>
    </source>
</evidence>
<proteinExistence type="predicted"/>
<feature type="compositionally biased region" description="Acidic residues" evidence="1">
    <location>
        <begin position="630"/>
        <end position="640"/>
    </location>
</feature>
<dbReference type="Proteomes" id="UP000242146">
    <property type="component" value="Unassembled WGS sequence"/>
</dbReference>
<dbReference type="SMART" id="SM00027">
    <property type="entry name" value="EH"/>
    <property type="match status" value="3"/>
</dbReference>
<dbReference type="PANTHER" id="PTHR11216">
    <property type="entry name" value="EH DOMAIN"/>
    <property type="match status" value="1"/>
</dbReference>
<feature type="compositionally biased region" description="Low complexity" evidence="1">
    <location>
        <begin position="866"/>
        <end position="882"/>
    </location>
</feature>
<dbReference type="AlphaFoldDB" id="A0A1X2G4Q8"/>
<evidence type="ECO:0000259" key="3">
    <source>
        <dbReference type="PROSITE" id="PS50031"/>
    </source>
</evidence>
<dbReference type="InterPro" id="IPR011992">
    <property type="entry name" value="EF-hand-dom_pair"/>
</dbReference>
<evidence type="ECO:0000259" key="4">
    <source>
        <dbReference type="PROSITE" id="PS50222"/>
    </source>
</evidence>
<feature type="domain" description="EH" evidence="3">
    <location>
        <begin position="290"/>
        <end position="379"/>
    </location>
</feature>
<dbReference type="InterPro" id="IPR002048">
    <property type="entry name" value="EF_hand_dom"/>
</dbReference>
<feature type="domain" description="UBA" evidence="2">
    <location>
        <begin position="907"/>
        <end position="948"/>
    </location>
</feature>
<feature type="domain" description="EH" evidence="3">
    <location>
        <begin position="16"/>
        <end position="105"/>
    </location>
</feature>
<feature type="compositionally biased region" description="Low complexity" evidence="1">
    <location>
        <begin position="757"/>
        <end position="778"/>
    </location>
</feature>
<dbReference type="GO" id="GO:0005886">
    <property type="term" value="C:plasma membrane"/>
    <property type="evidence" value="ECO:0007669"/>
    <property type="project" value="TreeGrafter"/>
</dbReference>
<feature type="domain" description="EH" evidence="3">
    <location>
        <begin position="129"/>
        <end position="219"/>
    </location>
</feature>
<dbReference type="InterPro" id="IPR000261">
    <property type="entry name" value="EH_dom"/>
</dbReference>
<sequence length="950" mass="102062">MAYSTVSWEKYLSPQEAGAYGQLFKTVSKATPGIVTGTEAVQFFATSGVPNPILSDIWETADRDNHGYLTPETFSIALKLIACAQHGTEVADPIISTTVPLPQFKGLEKSVVSPPIAPATASAVITPTEREKYITIFRAQQPKNGQLDGAAARNVFIKSKLSNDILGQIWALADVRGSGALNQTEFTIAMHYIAKLMEGSLTNVPAQLPAAVYASAAGTSSTPLLSHQPSPLAPQLTGNSTSSFNRIMTPPQRAATIDSLGNLAFSNNDTTTSFSSVASQPRAWDVTPSEKTQYDSYFDKIDTQRLGFVQGKEAVEFFKNSGLQDRELAHIWDLADTSQRGRLSREEFAVAMHLIHKRLRGDPLPTVLPATLAPPTSTNEPTFISSPMALPQPNPAFPPHQPQDPFNPPGKEGSLLDEDLLGDFGNNDQLPQVTNQVNQLQNQIQSTHRAMADVKQQKISAEQSLEQLGKQKEELQTALTQVKLAHDTELKELTELQETVQREEPAWQQAQREFEAAQKQLSQARHDIQQLKQRIDASRQQSEQYRQQVHTIQHETQALLAQIDQLNGDVKHQTTMADVHRRQVTAAEQDRQQAQRNLADAKEVQGMTESAKGLGLHTNSPFQSTPQNDNNDDTSSDDDTPFQRPSLAASTAAASSSPPAPASAWPDSPFGPPPATNLPPSDTKPNFFDVFSPHLSQAESPATPKTPQPPAAPASAPAASPNDDFDTVFGDLAGIPSPDEQPASSPFSPFQVPPTESDPFASTPTTAPAPAPATTASTATASAFDDDFDAAFSGLSDAKQATPAQGDMDDIDAAFGIFDKSATDTPQTHQDPSTWATSFDGIQQPKGKAPASDKPADDWDSIFGGAPASSAASPTTASANPTEPFGFDDAFSSADVPTPDVKAAVAKAGESDKVDELVKMGFDRSVAKDALNRYDQDVTKATNYLLDQPN</sequence>
<dbReference type="Gene3D" id="1.10.287.1490">
    <property type="match status" value="1"/>
</dbReference>
<dbReference type="SUPFAM" id="SSF46934">
    <property type="entry name" value="UBA-like"/>
    <property type="match status" value="1"/>
</dbReference>
<dbReference type="Gene3D" id="1.10.8.10">
    <property type="entry name" value="DNA helicase RuvA subunit, C-terminal domain"/>
    <property type="match status" value="1"/>
</dbReference>
<organism evidence="5 6">
    <name type="scientific">Hesseltinella vesiculosa</name>
    <dbReference type="NCBI Taxonomy" id="101127"/>
    <lineage>
        <taxon>Eukaryota</taxon>
        <taxon>Fungi</taxon>
        <taxon>Fungi incertae sedis</taxon>
        <taxon>Mucoromycota</taxon>
        <taxon>Mucoromycotina</taxon>
        <taxon>Mucoromycetes</taxon>
        <taxon>Mucorales</taxon>
        <taxon>Cunninghamellaceae</taxon>
        <taxon>Hesseltinella</taxon>
    </lineage>
</organism>
<dbReference type="PROSITE" id="PS50030">
    <property type="entry name" value="UBA"/>
    <property type="match status" value="1"/>
</dbReference>
<feature type="compositionally biased region" description="Polar residues" evidence="1">
    <location>
        <begin position="823"/>
        <end position="841"/>
    </location>
</feature>
<dbReference type="PROSITE" id="PS50222">
    <property type="entry name" value="EF_HAND_2"/>
    <property type="match status" value="2"/>
</dbReference>
<dbReference type="PROSITE" id="PS50031">
    <property type="entry name" value="EH"/>
    <property type="match status" value="3"/>
</dbReference>
<dbReference type="GO" id="GO:0006897">
    <property type="term" value="P:endocytosis"/>
    <property type="evidence" value="ECO:0007669"/>
    <property type="project" value="TreeGrafter"/>
</dbReference>
<reference evidence="5 6" key="1">
    <citation type="submission" date="2016-07" db="EMBL/GenBank/DDBJ databases">
        <title>Pervasive Adenine N6-methylation of Active Genes in Fungi.</title>
        <authorList>
            <consortium name="DOE Joint Genome Institute"/>
            <person name="Mondo S.J."/>
            <person name="Dannebaum R.O."/>
            <person name="Kuo R.C."/>
            <person name="Labutti K."/>
            <person name="Haridas S."/>
            <person name="Kuo A."/>
            <person name="Salamov A."/>
            <person name="Ahrendt S.R."/>
            <person name="Lipzen A."/>
            <person name="Sullivan W."/>
            <person name="Andreopoulos W.B."/>
            <person name="Clum A."/>
            <person name="Lindquist E."/>
            <person name="Daum C."/>
            <person name="Ramamoorthy G.K."/>
            <person name="Gryganskyi A."/>
            <person name="Culley D."/>
            <person name="Magnuson J.K."/>
            <person name="James T.Y."/>
            <person name="O'Malley M.A."/>
            <person name="Stajich J.E."/>
            <person name="Spatafora J.W."/>
            <person name="Visel A."/>
            <person name="Grigoriev I.V."/>
        </authorList>
    </citation>
    <scope>NUCLEOTIDE SEQUENCE [LARGE SCALE GENOMIC DNA]</scope>
    <source>
        <strain evidence="5 6">NRRL 3301</strain>
    </source>
</reference>
<dbReference type="GO" id="GO:0016197">
    <property type="term" value="P:endosomal transport"/>
    <property type="evidence" value="ECO:0007669"/>
    <property type="project" value="TreeGrafter"/>
</dbReference>
<gene>
    <name evidence="5" type="ORF">DM01DRAFT_1340240</name>
</gene>
<evidence type="ECO:0000256" key="1">
    <source>
        <dbReference type="SAM" id="MobiDB-lite"/>
    </source>
</evidence>
<dbReference type="SMART" id="SM00054">
    <property type="entry name" value="EFh"/>
    <property type="match status" value="3"/>
</dbReference>
<dbReference type="GO" id="GO:0005509">
    <property type="term" value="F:calcium ion binding"/>
    <property type="evidence" value="ECO:0007669"/>
    <property type="project" value="InterPro"/>
</dbReference>